<evidence type="ECO:0000313" key="4">
    <source>
        <dbReference type="Proteomes" id="UP000315783"/>
    </source>
</evidence>
<evidence type="ECO:0000256" key="2">
    <source>
        <dbReference type="SAM" id="MobiDB-lite"/>
    </source>
</evidence>
<keyword evidence="4" id="KW-1185">Reference proteome</keyword>
<dbReference type="AlphaFoldDB" id="A0A545V3Z4"/>
<dbReference type="STRING" id="43265.A0A545V3Z4"/>
<dbReference type="CDD" id="cd00067">
    <property type="entry name" value="GAL4"/>
    <property type="match status" value="1"/>
</dbReference>
<evidence type="ECO:0000313" key="3">
    <source>
        <dbReference type="EMBL" id="TQV96436.1"/>
    </source>
</evidence>
<dbReference type="InterPro" id="IPR036864">
    <property type="entry name" value="Zn2-C6_fun-type_DNA-bd_sf"/>
</dbReference>
<dbReference type="InterPro" id="IPR053178">
    <property type="entry name" value="Osmoadaptation_assoc"/>
</dbReference>
<dbReference type="Gene3D" id="4.10.240.10">
    <property type="entry name" value="Zn(2)-C6 fungal-type DNA-binding domain"/>
    <property type="match status" value="1"/>
</dbReference>
<sequence length="534" mass="59266">MFSKTQPRPSRCPRCKRCRQKKVKVSGTPDLIGAAFRKIDAPTLSRGVRQCDYVQPSCGPCAKAGVTCEPYKQQFHFIHAQTQRHDAGGRTAAAESLQRDSTCTVSLQHQSWPEAGSRASPAEEDARRQRHATVSPGRSGDGPAWWLPNAGELSKSPMLMTGSLARAGAFDQFLRYYLPDGPRLYAHHSSGSWLAAARSHRQDFPPLEAAACALGVLTLGRGIKDPDLQRHSLSLYGDALGFARRLVAQTTINDDNWLRVLEMINLLSLFETLAPPSKQQKSLRHVAGLAALIQLAGPSAFQKPEAHNIFLHARSAIVYTAVLQEKRTFLADPAWLSEPWAYLPKSNISICLDMIVLIPTLLEMTNMIDDADQSGHDCTRLLHDFDTLSTQLRGMFEETSALFTRTPPDEASGNVHEFAAVQLHRCCELLRHEAVRRLACHASHSPMTFLRYADEATWSLLEMELWARIIIADINEFNTANCGFLTANLLSVPTLVASQFLKRNKGDDENAMAACRQTANTFVEGGFHFFQNFL</sequence>
<gene>
    <name evidence="3" type="ORF">IF1G_05019</name>
</gene>
<accession>A0A545V3Z4</accession>
<dbReference type="InterPro" id="IPR001138">
    <property type="entry name" value="Zn2Cys6_DnaBD"/>
</dbReference>
<organism evidence="3 4">
    <name type="scientific">Cordyceps javanica</name>
    <dbReference type="NCBI Taxonomy" id="43265"/>
    <lineage>
        <taxon>Eukaryota</taxon>
        <taxon>Fungi</taxon>
        <taxon>Dikarya</taxon>
        <taxon>Ascomycota</taxon>
        <taxon>Pezizomycotina</taxon>
        <taxon>Sordariomycetes</taxon>
        <taxon>Hypocreomycetidae</taxon>
        <taxon>Hypocreales</taxon>
        <taxon>Cordycipitaceae</taxon>
        <taxon>Cordyceps</taxon>
    </lineage>
</organism>
<dbReference type="OrthoDB" id="3525185at2759"/>
<dbReference type="Proteomes" id="UP000315783">
    <property type="component" value="Unassembled WGS sequence"/>
</dbReference>
<comment type="caution">
    <text evidence="3">The sequence shown here is derived from an EMBL/GenBank/DDBJ whole genome shotgun (WGS) entry which is preliminary data.</text>
</comment>
<evidence type="ECO:0000256" key="1">
    <source>
        <dbReference type="ARBA" id="ARBA00023242"/>
    </source>
</evidence>
<reference evidence="3 4" key="1">
    <citation type="journal article" date="2019" name="Appl. Microbiol. Biotechnol.">
        <title>Genome sequence of Isaria javanica and comparative genome analysis insights into family S53 peptidase evolution in fungal entomopathogens.</title>
        <authorList>
            <person name="Lin R."/>
            <person name="Zhang X."/>
            <person name="Xin B."/>
            <person name="Zou M."/>
            <person name="Gao Y."/>
            <person name="Qin F."/>
            <person name="Hu Q."/>
            <person name="Xie B."/>
            <person name="Cheng X."/>
        </authorList>
    </citation>
    <scope>NUCLEOTIDE SEQUENCE [LARGE SCALE GENOMIC DNA]</scope>
    <source>
        <strain evidence="3 4">IJ1G</strain>
    </source>
</reference>
<feature type="region of interest" description="Disordered" evidence="2">
    <location>
        <begin position="108"/>
        <end position="146"/>
    </location>
</feature>
<dbReference type="PANTHER" id="PTHR38111">
    <property type="entry name" value="ZN(2)-C6 FUNGAL-TYPE DOMAIN-CONTAINING PROTEIN-RELATED"/>
    <property type="match status" value="1"/>
</dbReference>
<keyword evidence="1" id="KW-0539">Nucleus</keyword>
<proteinExistence type="predicted"/>
<dbReference type="PANTHER" id="PTHR38111:SF9">
    <property type="entry name" value="ZN(2)-C6 FUNGAL-TYPE DOMAIN-CONTAINING PROTEIN"/>
    <property type="match status" value="1"/>
</dbReference>
<dbReference type="EMBL" id="SPUK01000006">
    <property type="protein sequence ID" value="TQV96436.1"/>
    <property type="molecule type" value="Genomic_DNA"/>
</dbReference>
<protein>
    <submittedName>
        <fullName evidence="3">Uncharacterized protein</fullName>
    </submittedName>
</protein>
<dbReference type="GO" id="GO:0000981">
    <property type="term" value="F:DNA-binding transcription factor activity, RNA polymerase II-specific"/>
    <property type="evidence" value="ECO:0007669"/>
    <property type="project" value="InterPro"/>
</dbReference>
<name>A0A545V3Z4_9HYPO</name>
<dbReference type="GO" id="GO:0008270">
    <property type="term" value="F:zinc ion binding"/>
    <property type="evidence" value="ECO:0007669"/>
    <property type="project" value="InterPro"/>
</dbReference>